<accession>A0A2S7W9K8</accession>
<feature type="transmembrane region" description="Helical" evidence="1">
    <location>
        <begin position="51"/>
        <end position="69"/>
    </location>
</feature>
<sequence>MKNLTMVTFLKMLKKFIFPITLLSILSILSVVILTEALYLNFTSPNLFSGFYISIVTPIAIGIWILFILERVLLRKIAYKIIILSEIGIAFLLFIIFSYQNSKTSIRIETNKPFVLVLFDAPKSSSISFEKKGLFSKELVIKDTNLIHLNPSFEFKNDLKIETPEHWKQTSTDKSSTTIQGKKVGYLFIINSELPKSYLINSEKYIDSLLHINTAK</sequence>
<evidence type="ECO:0000313" key="3">
    <source>
        <dbReference type="Proteomes" id="UP000237608"/>
    </source>
</evidence>
<keyword evidence="1" id="KW-0812">Transmembrane</keyword>
<feature type="transmembrane region" description="Helical" evidence="1">
    <location>
        <begin position="81"/>
        <end position="99"/>
    </location>
</feature>
<proteinExistence type="predicted"/>
<protein>
    <submittedName>
        <fullName evidence="2">Uncharacterized protein</fullName>
    </submittedName>
</protein>
<feature type="transmembrane region" description="Helical" evidence="1">
    <location>
        <begin position="16"/>
        <end position="39"/>
    </location>
</feature>
<dbReference type="AlphaFoldDB" id="A0A2S7W9K8"/>
<keyword evidence="1" id="KW-0472">Membrane</keyword>
<dbReference type="Proteomes" id="UP000237608">
    <property type="component" value="Unassembled WGS sequence"/>
</dbReference>
<keyword evidence="3" id="KW-1185">Reference proteome</keyword>
<gene>
    <name evidence="2" type="ORF">BTO13_02800</name>
</gene>
<comment type="caution">
    <text evidence="2">The sequence shown here is derived from an EMBL/GenBank/DDBJ whole genome shotgun (WGS) entry which is preliminary data.</text>
</comment>
<name>A0A2S7W9K8_9FLAO</name>
<keyword evidence="1" id="KW-1133">Transmembrane helix</keyword>
<evidence type="ECO:0000313" key="2">
    <source>
        <dbReference type="EMBL" id="PQJ74263.1"/>
    </source>
</evidence>
<dbReference type="EMBL" id="MSCL01000001">
    <property type="protein sequence ID" value="PQJ74263.1"/>
    <property type="molecule type" value="Genomic_DNA"/>
</dbReference>
<reference evidence="2 3" key="1">
    <citation type="submission" date="2016-12" db="EMBL/GenBank/DDBJ databases">
        <title>Trade-off between light-utilization and light-protection in marine flavobacteria.</title>
        <authorList>
            <person name="Kumagai Y."/>
            <person name="Yoshizawa S."/>
            <person name="Kogure K."/>
            <person name="Iwasaki W."/>
        </authorList>
    </citation>
    <scope>NUCLEOTIDE SEQUENCE [LARGE SCALE GENOMIC DNA]</scope>
    <source>
        <strain evidence="2 3">KCTC 22729</strain>
    </source>
</reference>
<evidence type="ECO:0000256" key="1">
    <source>
        <dbReference type="SAM" id="Phobius"/>
    </source>
</evidence>
<organism evidence="2 3">
    <name type="scientific">Polaribacter gangjinensis</name>
    <dbReference type="NCBI Taxonomy" id="574710"/>
    <lineage>
        <taxon>Bacteria</taxon>
        <taxon>Pseudomonadati</taxon>
        <taxon>Bacteroidota</taxon>
        <taxon>Flavobacteriia</taxon>
        <taxon>Flavobacteriales</taxon>
        <taxon>Flavobacteriaceae</taxon>
    </lineage>
</organism>